<dbReference type="AlphaFoldDB" id="W4L4G5"/>
<dbReference type="Pfam" id="PF00797">
    <property type="entry name" value="Acetyltransf_2"/>
    <property type="match status" value="1"/>
</dbReference>
<keyword evidence="4" id="KW-1185">Reference proteome</keyword>
<organism evidence="3 4">
    <name type="scientific">Entotheonella factor</name>
    <dbReference type="NCBI Taxonomy" id="1429438"/>
    <lineage>
        <taxon>Bacteria</taxon>
        <taxon>Pseudomonadati</taxon>
        <taxon>Nitrospinota/Tectimicrobiota group</taxon>
        <taxon>Candidatus Tectimicrobiota</taxon>
        <taxon>Candidatus Entotheonellia</taxon>
        <taxon>Candidatus Entotheonellales</taxon>
        <taxon>Candidatus Entotheonellaceae</taxon>
        <taxon>Candidatus Entotheonella</taxon>
    </lineage>
</organism>
<dbReference type="PATRIC" id="fig|1429438.4.peg.7712"/>
<feature type="compositionally biased region" description="Pro residues" evidence="2">
    <location>
        <begin position="269"/>
        <end position="278"/>
    </location>
</feature>
<dbReference type="EMBL" id="AZHW01001331">
    <property type="protein sequence ID" value="ETW92993.1"/>
    <property type="molecule type" value="Genomic_DNA"/>
</dbReference>
<name>W4L4G5_ENTF1</name>
<feature type="compositionally biased region" description="Polar residues" evidence="2">
    <location>
        <begin position="280"/>
        <end position="293"/>
    </location>
</feature>
<evidence type="ECO:0000313" key="3">
    <source>
        <dbReference type="EMBL" id="ETW92993.1"/>
    </source>
</evidence>
<dbReference type="InterPro" id="IPR001447">
    <property type="entry name" value="Arylamine_N-AcTrfase"/>
</dbReference>
<dbReference type="HOGENOM" id="CLU_911047_0_0_7"/>
<evidence type="ECO:0000313" key="4">
    <source>
        <dbReference type="Proteomes" id="UP000019141"/>
    </source>
</evidence>
<dbReference type="InterPro" id="IPR038765">
    <property type="entry name" value="Papain-like_cys_pep_sf"/>
</dbReference>
<gene>
    <name evidence="3" type="ORF">ETSY1_41210</name>
</gene>
<dbReference type="GO" id="GO:0016407">
    <property type="term" value="F:acetyltransferase activity"/>
    <property type="evidence" value="ECO:0007669"/>
    <property type="project" value="InterPro"/>
</dbReference>
<evidence type="ECO:0008006" key="5">
    <source>
        <dbReference type="Google" id="ProtNLM"/>
    </source>
</evidence>
<proteinExistence type="inferred from homology"/>
<comment type="similarity">
    <text evidence="1">Belongs to the arylamine N-acetyltransferase family.</text>
</comment>
<dbReference type="Proteomes" id="UP000019141">
    <property type="component" value="Unassembled WGS sequence"/>
</dbReference>
<comment type="caution">
    <text evidence="3">The sequence shown here is derived from an EMBL/GenBank/DDBJ whole genome shotgun (WGS) entry which is preliminary data.</text>
</comment>
<evidence type="ECO:0000256" key="2">
    <source>
        <dbReference type="SAM" id="MobiDB-lite"/>
    </source>
</evidence>
<accession>W4L4G5</accession>
<evidence type="ECO:0000256" key="1">
    <source>
        <dbReference type="ARBA" id="ARBA00006547"/>
    </source>
</evidence>
<reference evidence="3 4" key="1">
    <citation type="journal article" date="2014" name="Nature">
        <title>An environmental bacterial taxon with a large and distinct metabolic repertoire.</title>
        <authorList>
            <person name="Wilson M.C."/>
            <person name="Mori T."/>
            <person name="Ruckert C."/>
            <person name="Uria A.R."/>
            <person name="Helf M.J."/>
            <person name="Takada K."/>
            <person name="Gernert C."/>
            <person name="Steffens U.A."/>
            <person name="Heycke N."/>
            <person name="Schmitt S."/>
            <person name="Rinke C."/>
            <person name="Helfrich E.J."/>
            <person name="Brachmann A.O."/>
            <person name="Gurgui C."/>
            <person name="Wakimoto T."/>
            <person name="Kracht M."/>
            <person name="Crusemann M."/>
            <person name="Hentschel U."/>
            <person name="Abe I."/>
            <person name="Matsunaga S."/>
            <person name="Kalinowski J."/>
            <person name="Takeyama H."/>
            <person name="Piel J."/>
        </authorList>
    </citation>
    <scope>NUCLEOTIDE SEQUENCE [LARGE SCALE GENOMIC DNA]</scope>
    <source>
        <strain evidence="4">TSY1</strain>
    </source>
</reference>
<feature type="region of interest" description="Disordered" evidence="2">
    <location>
        <begin position="266"/>
        <end position="293"/>
    </location>
</feature>
<dbReference type="Gene3D" id="3.30.2140.20">
    <property type="match status" value="1"/>
</dbReference>
<protein>
    <recommendedName>
        <fullName evidence="5">Arylamine N-acetyltransferase</fullName>
    </recommendedName>
</protein>
<sequence length="293" mass="32795">MSYTETLTPELLERVLLKLGFVEHPEPTMEGLQKLYAAWCRMVPFDNIRKLVHMQAQDASPLPGDEATDFFEAWLAYGTGGTCWAGNGALHALLVSLGFQATRGLCTMLIAPDIPPNHGSVVVTHDDTPYVVDASMLHSEPLRLDPSTPTAIVHPAWGVQCERRGAQWFIRWRALFGADGLDCRIEDLAVTRDTFRERHEDTRVWSPFNYELHIRLICGETILGAALGQRVELDSRGAFVQTRLEGDERQRLLIDELGIHEEIVQRLPPDQPTPPPPWSRTAQNMALGNPESA</sequence>
<dbReference type="InterPro" id="IPR053710">
    <property type="entry name" value="Arylamine_NAT_domain_sf"/>
</dbReference>
<dbReference type="SUPFAM" id="SSF54001">
    <property type="entry name" value="Cysteine proteinases"/>
    <property type="match status" value="1"/>
</dbReference>